<dbReference type="EMBL" id="UYRT01011173">
    <property type="protein sequence ID" value="VDK50287.1"/>
    <property type="molecule type" value="Genomic_DNA"/>
</dbReference>
<keyword evidence="2" id="KW-1185">Reference proteome</keyword>
<sequence length="100" mass="11451">MKLFRDDCASAQCRSDGFTCVFAQIISVKPLEIKDETGSLILNVPEESEVFLRDAQCGEYCYVLLDTSKRPMQCIRLTTQLPEVAHLAQYQLQKFRNSTR</sequence>
<dbReference type="Proteomes" id="UP000271098">
    <property type="component" value="Unassembled WGS sequence"/>
</dbReference>
<evidence type="ECO:0000313" key="2">
    <source>
        <dbReference type="Proteomes" id="UP000271098"/>
    </source>
</evidence>
<organism evidence="3">
    <name type="scientific">Gongylonema pulchrum</name>
    <dbReference type="NCBI Taxonomy" id="637853"/>
    <lineage>
        <taxon>Eukaryota</taxon>
        <taxon>Metazoa</taxon>
        <taxon>Ecdysozoa</taxon>
        <taxon>Nematoda</taxon>
        <taxon>Chromadorea</taxon>
        <taxon>Rhabditida</taxon>
        <taxon>Spirurina</taxon>
        <taxon>Spiruromorpha</taxon>
        <taxon>Spiruroidea</taxon>
        <taxon>Gongylonematidae</taxon>
        <taxon>Gongylonema</taxon>
    </lineage>
</organism>
<dbReference type="WBParaSite" id="GPUH_0000534701-mRNA-1">
    <property type="protein sequence ID" value="GPUH_0000534701-mRNA-1"/>
    <property type="gene ID" value="GPUH_0000534701"/>
</dbReference>
<gene>
    <name evidence="1" type="ORF">GPUH_LOCUS5338</name>
</gene>
<dbReference type="OrthoDB" id="5822351at2759"/>
<reference evidence="3" key="1">
    <citation type="submission" date="2016-06" db="UniProtKB">
        <authorList>
            <consortium name="WormBaseParasite"/>
        </authorList>
    </citation>
    <scope>IDENTIFICATION</scope>
</reference>
<accession>A0A183D9E9</accession>
<protein>
    <submittedName>
        <fullName evidence="3">CS domain-containing protein</fullName>
    </submittedName>
</protein>
<evidence type="ECO:0000313" key="1">
    <source>
        <dbReference type="EMBL" id="VDK50287.1"/>
    </source>
</evidence>
<name>A0A183D9E9_9BILA</name>
<proteinExistence type="predicted"/>
<reference evidence="1 2" key="2">
    <citation type="submission" date="2018-11" db="EMBL/GenBank/DDBJ databases">
        <authorList>
            <consortium name="Pathogen Informatics"/>
        </authorList>
    </citation>
    <scope>NUCLEOTIDE SEQUENCE [LARGE SCALE GENOMIC DNA]</scope>
</reference>
<dbReference type="AlphaFoldDB" id="A0A183D9E9"/>
<evidence type="ECO:0000313" key="3">
    <source>
        <dbReference type="WBParaSite" id="GPUH_0000534701-mRNA-1"/>
    </source>
</evidence>